<feature type="domain" description="NAD(P)-binding" evidence="1">
    <location>
        <begin position="9"/>
        <end position="178"/>
    </location>
</feature>
<dbReference type="Gene3D" id="3.40.50.720">
    <property type="entry name" value="NAD(P)-binding Rossmann-like Domain"/>
    <property type="match status" value="1"/>
</dbReference>
<dbReference type="SUPFAM" id="SSF51735">
    <property type="entry name" value="NAD(P)-binding Rossmann-fold domains"/>
    <property type="match status" value="1"/>
</dbReference>
<protein>
    <submittedName>
        <fullName evidence="2">NAD(P)H-binding</fullName>
    </submittedName>
</protein>
<gene>
    <name evidence="2" type="ORF">SAMN05216480_101478</name>
</gene>
<dbReference type="InterPro" id="IPR036291">
    <property type="entry name" value="NAD(P)-bd_dom_sf"/>
</dbReference>
<sequence length="266" mass="30138">MKIAILGCGWLGLPLAEHLIDQGFQVNGSTTSEEKLALLQQKGIQSFLIEVTEEKITGDFEGFLEQVEILIIDIPPGLRKNPNGNFTKKIDQILQKMEERSLKVIFVSSTSVYGDHQGEVDETIPAEPETTSGKQLLASEQLLQQSENLQVTVIRFAGLFDENRHPVKFLSGRENVKQKYHFVHLIHKCDCIGIITSIIEKDKFPFLLNAVYPYNPNRGNYYTEKALQQNLPVPIFQEESPGKKGKHIISINISYLNYSFQKDLFS</sequence>
<proteinExistence type="predicted"/>
<evidence type="ECO:0000313" key="2">
    <source>
        <dbReference type="EMBL" id="SFU29438.1"/>
    </source>
</evidence>
<evidence type="ECO:0000259" key="1">
    <source>
        <dbReference type="Pfam" id="PF13460"/>
    </source>
</evidence>
<name>A0A1I7EZS1_9FLAO</name>
<organism evidence="2 3">
    <name type="scientific">Pustulibacterium marinum</name>
    <dbReference type="NCBI Taxonomy" id="1224947"/>
    <lineage>
        <taxon>Bacteria</taxon>
        <taxon>Pseudomonadati</taxon>
        <taxon>Bacteroidota</taxon>
        <taxon>Flavobacteriia</taxon>
        <taxon>Flavobacteriales</taxon>
        <taxon>Flavobacteriaceae</taxon>
        <taxon>Pustulibacterium</taxon>
    </lineage>
</organism>
<evidence type="ECO:0000313" key="3">
    <source>
        <dbReference type="Proteomes" id="UP000199138"/>
    </source>
</evidence>
<dbReference type="RefSeq" id="WP_245766514.1">
    <property type="nucleotide sequence ID" value="NZ_FPBK01000001.1"/>
</dbReference>
<reference evidence="2 3" key="1">
    <citation type="submission" date="2016-10" db="EMBL/GenBank/DDBJ databases">
        <authorList>
            <person name="de Groot N.N."/>
        </authorList>
    </citation>
    <scope>NUCLEOTIDE SEQUENCE [LARGE SCALE GENOMIC DNA]</scope>
    <source>
        <strain evidence="2 3">CGMCC 1.12333</strain>
    </source>
</reference>
<dbReference type="STRING" id="1224947.SAMN05216480_101478"/>
<keyword evidence="3" id="KW-1185">Reference proteome</keyword>
<dbReference type="Pfam" id="PF13460">
    <property type="entry name" value="NAD_binding_10"/>
    <property type="match status" value="1"/>
</dbReference>
<dbReference type="InterPro" id="IPR016040">
    <property type="entry name" value="NAD(P)-bd_dom"/>
</dbReference>
<accession>A0A1I7EZS1</accession>
<dbReference type="AlphaFoldDB" id="A0A1I7EZS1"/>
<dbReference type="EMBL" id="FPBK01000001">
    <property type="protein sequence ID" value="SFU29438.1"/>
    <property type="molecule type" value="Genomic_DNA"/>
</dbReference>
<dbReference type="Proteomes" id="UP000199138">
    <property type="component" value="Unassembled WGS sequence"/>
</dbReference>